<feature type="transmembrane region" description="Helical" evidence="1">
    <location>
        <begin position="148"/>
        <end position="172"/>
    </location>
</feature>
<organism evidence="2 3">
    <name type="scientific">Paraflavitalea soli</name>
    <dbReference type="NCBI Taxonomy" id="2315862"/>
    <lineage>
        <taxon>Bacteria</taxon>
        <taxon>Pseudomonadati</taxon>
        <taxon>Bacteroidota</taxon>
        <taxon>Chitinophagia</taxon>
        <taxon>Chitinophagales</taxon>
        <taxon>Chitinophagaceae</taxon>
        <taxon>Paraflavitalea</taxon>
    </lineage>
</organism>
<feature type="transmembrane region" description="Helical" evidence="1">
    <location>
        <begin position="184"/>
        <end position="205"/>
    </location>
</feature>
<protein>
    <submittedName>
        <fullName evidence="2">Uncharacterized protein</fullName>
    </submittedName>
</protein>
<feature type="transmembrane region" description="Helical" evidence="1">
    <location>
        <begin position="29"/>
        <end position="48"/>
    </location>
</feature>
<dbReference type="Proteomes" id="UP000263900">
    <property type="component" value="Chromosome"/>
</dbReference>
<keyword evidence="3" id="KW-1185">Reference proteome</keyword>
<dbReference type="OrthoDB" id="651989at2"/>
<keyword evidence="1" id="KW-1133">Transmembrane helix</keyword>
<keyword evidence="1" id="KW-0812">Transmembrane</keyword>
<feature type="transmembrane region" description="Helical" evidence="1">
    <location>
        <begin position="89"/>
        <end position="109"/>
    </location>
</feature>
<evidence type="ECO:0000313" key="3">
    <source>
        <dbReference type="Proteomes" id="UP000263900"/>
    </source>
</evidence>
<name>A0A3B7MP60_9BACT</name>
<reference evidence="2 3" key="1">
    <citation type="submission" date="2018-09" db="EMBL/GenBank/DDBJ databases">
        <title>Genome sequencing of strain 6GH32-13.</title>
        <authorList>
            <person name="Weon H.-Y."/>
            <person name="Heo J."/>
            <person name="Kwon S.-W."/>
        </authorList>
    </citation>
    <scope>NUCLEOTIDE SEQUENCE [LARGE SCALE GENOMIC DNA]</scope>
    <source>
        <strain evidence="2 3">5GH32-13</strain>
    </source>
</reference>
<evidence type="ECO:0000256" key="1">
    <source>
        <dbReference type="SAM" id="Phobius"/>
    </source>
</evidence>
<dbReference type="KEGG" id="pseg:D3H65_20860"/>
<feature type="transmembrane region" description="Helical" evidence="1">
    <location>
        <begin position="60"/>
        <end position="77"/>
    </location>
</feature>
<feature type="transmembrane region" description="Helical" evidence="1">
    <location>
        <begin position="6"/>
        <end position="22"/>
    </location>
</feature>
<gene>
    <name evidence="2" type="ORF">D3H65_20860</name>
</gene>
<dbReference type="RefSeq" id="WP_119052170.1">
    <property type="nucleotide sequence ID" value="NZ_CP032157.1"/>
</dbReference>
<proteinExistence type="predicted"/>
<dbReference type="AlphaFoldDB" id="A0A3B7MP60"/>
<sequence>MNIPGHIYFELISLLASITLFFRKGIPLYLRLFAPYLLITLIVEIGAWRMDKEGKDASLLLFHFTVLEFVFYFYVFYNIIRTAAARKVIFSLLFIYPILSLINIYFIQVKAFPSTTYSLGCLLTVGICIYYFYELFHLPSSVNLLREPAFWLCTGLMFYYICSFPLFGLYSLLYSTSNIIMKNISTILMVMNALLYTLFTVAFLCGTRVRKLHYK</sequence>
<dbReference type="EMBL" id="CP032157">
    <property type="protein sequence ID" value="AXY76292.1"/>
    <property type="molecule type" value="Genomic_DNA"/>
</dbReference>
<evidence type="ECO:0000313" key="2">
    <source>
        <dbReference type="EMBL" id="AXY76292.1"/>
    </source>
</evidence>
<feature type="transmembrane region" description="Helical" evidence="1">
    <location>
        <begin position="115"/>
        <end position="136"/>
    </location>
</feature>
<accession>A0A3B7MP60</accession>
<keyword evidence="1" id="KW-0472">Membrane</keyword>